<dbReference type="InterPro" id="IPR044230">
    <property type="entry name" value="GTF3C4"/>
</dbReference>
<comment type="caution">
    <text evidence="1">The sequence shown here is derived from an EMBL/GenBank/DDBJ whole genome shotgun (WGS) entry which is preliminary data.</text>
</comment>
<sequence length="213" mass="24172">MKAQINLLNGCQFLGLPWRLANNAGCFLAVCTTAGRVKLFRFPFCEFSAEWVELEELEELGTTKDDDRVNVSSERELLERWPLESLCIAADGAVGFTKLEKCEDRTKFLAAEVGKVEKRRIEDLLGYDMVERCKFCSAVVPFESTENAICSGVNYDNGVIQRHKLKRCSITMSMSVLPTKPSWHWSCCHRQTIKLALTFYSECSSILQIPNHC</sequence>
<organism evidence="1 2">
    <name type="scientific">Castilleja foliolosa</name>
    <dbReference type="NCBI Taxonomy" id="1961234"/>
    <lineage>
        <taxon>Eukaryota</taxon>
        <taxon>Viridiplantae</taxon>
        <taxon>Streptophyta</taxon>
        <taxon>Embryophyta</taxon>
        <taxon>Tracheophyta</taxon>
        <taxon>Spermatophyta</taxon>
        <taxon>Magnoliopsida</taxon>
        <taxon>eudicotyledons</taxon>
        <taxon>Gunneridae</taxon>
        <taxon>Pentapetalae</taxon>
        <taxon>asterids</taxon>
        <taxon>lamiids</taxon>
        <taxon>Lamiales</taxon>
        <taxon>Orobanchaceae</taxon>
        <taxon>Pedicularideae</taxon>
        <taxon>Castillejinae</taxon>
        <taxon>Castilleja</taxon>
    </lineage>
</organism>
<dbReference type="PANTHER" id="PTHR15496">
    <property type="entry name" value="GENERAL TRANSCRIPTION FACTOR 3C POLYPEPTIDE 4 FAMILY"/>
    <property type="match status" value="1"/>
</dbReference>
<dbReference type="AlphaFoldDB" id="A0ABD3CLB9"/>
<proteinExistence type="predicted"/>
<reference evidence="2" key="1">
    <citation type="journal article" date="2024" name="IScience">
        <title>Strigolactones Initiate the Formation of Haustorium-like Structures in Castilleja.</title>
        <authorList>
            <person name="Buerger M."/>
            <person name="Peterson D."/>
            <person name="Chory J."/>
        </authorList>
    </citation>
    <scope>NUCLEOTIDE SEQUENCE [LARGE SCALE GENOMIC DNA]</scope>
</reference>
<protein>
    <submittedName>
        <fullName evidence="1">Uncharacterized protein</fullName>
    </submittedName>
</protein>
<dbReference type="PANTHER" id="PTHR15496:SF2">
    <property type="entry name" value="GENERAL TRANSCRIPTION FACTOR 3C POLYPEPTIDE 4"/>
    <property type="match status" value="1"/>
</dbReference>
<name>A0ABD3CLB9_9LAMI</name>
<gene>
    <name evidence="1" type="ORF">CASFOL_023732</name>
</gene>
<dbReference type="Proteomes" id="UP001632038">
    <property type="component" value="Unassembled WGS sequence"/>
</dbReference>
<accession>A0ABD3CLB9</accession>
<keyword evidence="2" id="KW-1185">Reference proteome</keyword>
<dbReference type="EMBL" id="JAVIJP010000032">
    <property type="protein sequence ID" value="KAL3630748.1"/>
    <property type="molecule type" value="Genomic_DNA"/>
</dbReference>
<evidence type="ECO:0000313" key="2">
    <source>
        <dbReference type="Proteomes" id="UP001632038"/>
    </source>
</evidence>
<evidence type="ECO:0000313" key="1">
    <source>
        <dbReference type="EMBL" id="KAL3630748.1"/>
    </source>
</evidence>